<reference evidence="1" key="1">
    <citation type="journal article" date="2015" name="Proc. Natl. Acad. Sci. U.S.A.">
        <title>Networks of energetic and metabolic interactions define dynamics in microbial communities.</title>
        <authorList>
            <person name="Embree M."/>
            <person name="Liu J.K."/>
            <person name="Al-Bassam M.M."/>
            <person name="Zengler K."/>
        </authorList>
    </citation>
    <scope>NUCLEOTIDE SEQUENCE</scope>
</reference>
<proteinExistence type="predicted"/>
<gene>
    <name evidence="1" type="ORF">ASZ90_013582</name>
</gene>
<dbReference type="AlphaFoldDB" id="A0A0W8F7A2"/>
<protein>
    <submittedName>
        <fullName evidence="1">Uncharacterized protein</fullName>
    </submittedName>
</protein>
<organism evidence="1">
    <name type="scientific">hydrocarbon metagenome</name>
    <dbReference type="NCBI Taxonomy" id="938273"/>
    <lineage>
        <taxon>unclassified sequences</taxon>
        <taxon>metagenomes</taxon>
        <taxon>ecological metagenomes</taxon>
    </lineage>
</organism>
<sequence>MYTFFPGFSVFLFSIIGLGGNETVGEEQEKKWGMKRMKKGELGE</sequence>
<dbReference type="EMBL" id="LNQE01001482">
    <property type="protein sequence ID" value="KUG16725.1"/>
    <property type="molecule type" value="Genomic_DNA"/>
</dbReference>
<evidence type="ECO:0000313" key="1">
    <source>
        <dbReference type="EMBL" id="KUG16725.1"/>
    </source>
</evidence>
<comment type="caution">
    <text evidence="1">The sequence shown here is derived from an EMBL/GenBank/DDBJ whole genome shotgun (WGS) entry which is preliminary data.</text>
</comment>
<accession>A0A0W8F7A2</accession>
<name>A0A0W8F7A2_9ZZZZ</name>